<organism evidence="3 4">
    <name type="scientific">Variovorax paradoxus</name>
    <dbReference type="NCBI Taxonomy" id="34073"/>
    <lineage>
        <taxon>Bacteria</taxon>
        <taxon>Pseudomonadati</taxon>
        <taxon>Pseudomonadota</taxon>
        <taxon>Betaproteobacteria</taxon>
        <taxon>Burkholderiales</taxon>
        <taxon>Comamonadaceae</taxon>
        <taxon>Variovorax</taxon>
    </lineage>
</organism>
<dbReference type="Proteomes" id="UP001224845">
    <property type="component" value="Unassembled WGS sequence"/>
</dbReference>
<evidence type="ECO:0000313" key="4">
    <source>
        <dbReference type="Proteomes" id="UP001224845"/>
    </source>
</evidence>
<dbReference type="InterPro" id="IPR050678">
    <property type="entry name" value="DNA_Partitioning_ATPase"/>
</dbReference>
<dbReference type="PIRSF" id="PIRSF009320">
    <property type="entry name" value="Nuc_binding_HP_1000"/>
    <property type="match status" value="1"/>
</dbReference>
<sequence length="252" mass="26616">MEVTRARAEAAQTTGSALTEAARAGESAENRSPASGLRPGKVIALLNQKGGAGKTTLATHIAGELAMQGSRVTLLDADPQGSALDWAQRRLQNGQQRLYGVFGLARDSLHQEAPQIASQADYVVIDGPPRVAALARSALLAADLVLIPVQPSAYDVWASHEMVQLVIEARVFRPQLRAAFVINRRVVGTVIGREARAALADQPFAALPAEISQRIVFADSVAAGRLACEAAPTCTAAREIAALAQAVREMLR</sequence>
<comment type="caution">
    <text evidence="3">The sequence shown here is derived from an EMBL/GenBank/DDBJ whole genome shotgun (WGS) entry which is preliminary data.</text>
</comment>
<feature type="domain" description="CobQ/CobB/MinD/ParA nucleotide binding" evidence="2">
    <location>
        <begin position="43"/>
        <end position="222"/>
    </location>
</feature>
<dbReference type="Gene3D" id="3.40.50.300">
    <property type="entry name" value="P-loop containing nucleotide triphosphate hydrolases"/>
    <property type="match status" value="1"/>
</dbReference>
<dbReference type="PANTHER" id="PTHR13696:SF96">
    <property type="entry name" value="COBQ_COBB_MIND_PARA NUCLEOTIDE BINDING DOMAIN-CONTAINING PROTEIN"/>
    <property type="match status" value="1"/>
</dbReference>
<accession>A0AAW8E7V0</accession>
<dbReference type="PANTHER" id="PTHR13696">
    <property type="entry name" value="P-LOOP CONTAINING NUCLEOSIDE TRIPHOSPHATE HYDROLASE"/>
    <property type="match status" value="1"/>
</dbReference>
<name>A0AAW8E7V0_VARPD</name>
<gene>
    <name evidence="3" type="ORF">J2W39_000070</name>
</gene>
<dbReference type="InterPro" id="IPR027417">
    <property type="entry name" value="P-loop_NTPase"/>
</dbReference>
<dbReference type="NCBIfam" id="NF041546">
    <property type="entry name" value="ParA_partition"/>
    <property type="match status" value="1"/>
</dbReference>
<evidence type="ECO:0000256" key="1">
    <source>
        <dbReference type="SAM" id="MobiDB-lite"/>
    </source>
</evidence>
<dbReference type="SUPFAM" id="SSF52540">
    <property type="entry name" value="P-loop containing nucleoside triphosphate hydrolases"/>
    <property type="match status" value="1"/>
</dbReference>
<reference evidence="3" key="1">
    <citation type="submission" date="2023-07" db="EMBL/GenBank/DDBJ databases">
        <title>Sorghum-associated microbial communities from plants grown in Nebraska, USA.</title>
        <authorList>
            <person name="Schachtman D."/>
        </authorList>
    </citation>
    <scope>NUCLEOTIDE SEQUENCE</scope>
    <source>
        <strain evidence="3">DS3315</strain>
    </source>
</reference>
<protein>
    <submittedName>
        <fullName evidence="3">Chromosome partitioning protein</fullName>
    </submittedName>
</protein>
<dbReference type="EMBL" id="JAUSRV010000001">
    <property type="protein sequence ID" value="MDP9968847.1"/>
    <property type="molecule type" value="Genomic_DNA"/>
</dbReference>
<dbReference type="InterPro" id="IPR002586">
    <property type="entry name" value="CobQ/CobB/MinD/ParA_Nub-bd_dom"/>
</dbReference>
<dbReference type="InterPro" id="IPR048089">
    <property type="entry name" value="McdA"/>
</dbReference>
<evidence type="ECO:0000313" key="3">
    <source>
        <dbReference type="EMBL" id="MDP9968847.1"/>
    </source>
</evidence>
<feature type="region of interest" description="Disordered" evidence="1">
    <location>
        <begin position="1"/>
        <end position="37"/>
    </location>
</feature>
<proteinExistence type="predicted"/>
<evidence type="ECO:0000259" key="2">
    <source>
        <dbReference type="Pfam" id="PF01656"/>
    </source>
</evidence>
<dbReference type="AlphaFoldDB" id="A0AAW8E7V0"/>
<dbReference type="CDD" id="cd02042">
    <property type="entry name" value="ParAB_family"/>
    <property type="match status" value="1"/>
</dbReference>
<dbReference type="Pfam" id="PF01656">
    <property type="entry name" value="CbiA"/>
    <property type="match status" value="1"/>
</dbReference>
<dbReference type="RefSeq" id="WP_307591432.1">
    <property type="nucleotide sequence ID" value="NZ_JAUSRV010000001.1"/>
</dbReference>